<dbReference type="AlphaFoldDB" id="A0A9D2CL88"/>
<keyword evidence="1" id="KW-0238">DNA-binding</keyword>
<dbReference type="PANTHER" id="PTHR30204">
    <property type="entry name" value="REDOX-CYCLING DRUG-SENSING TRANSCRIPTIONAL ACTIVATOR SOXR"/>
    <property type="match status" value="1"/>
</dbReference>
<feature type="domain" description="HTH merR-type" evidence="2">
    <location>
        <begin position="11"/>
        <end position="82"/>
    </location>
</feature>
<dbReference type="GO" id="GO:0003677">
    <property type="term" value="F:DNA binding"/>
    <property type="evidence" value="ECO:0007669"/>
    <property type="project" value="UniProtKB-KW"/>
</dbReference>
<evidence type="ECO:0000313" key="3">
    <source>
        <dbReference type="EMBL" id="HIY87911.1"/>
    </source>
</evidence>
<comment type="caution">
    <text evidence="3">The sequence shown here is derived from an EMBL/GenBank/DDBJ whole genome shotgun (WGS) entry which is preliminary data.</text>
</comment>
<evidence type="ECO:0000313" key="4">
    <source>
        <dbReference type="Proteomes" id="UP000886851"/>
    </source>
</evidence>
<name>A0A9D2CL88_9BACE</name>
<accession>A0A9D2CL88</accession>
<reference evidence="3" key="1">
    <citation type="journal article" date="2021" name="PeerJ">
        <title>Extensive microbial diversity within the chicken gut microbiome revealed by metagenomics and culture.</title>
        <authorList>
            <person name="Gilroy R."/>
            <person name="Ravi A."/>
            <person name="Getino M."/>
            <person name="Pursley I."/>
            <person name="Horton D.L."/>
            <person name="Alikhan N.F."/>
            <person name="Baker D."/>
            <person name="Gharbi K."/>
            <person name="Hall N."/>
            <person name="Watson M."/>
            <person name="Adriaenssens E.M."/>
            <person name="Foster-Nyarko E."/>
            <person name="Jarju S."/>
            <person name="Secka A."/>
            <person name="Antonio M."/>
            <person name="Oren A."/>
            <person name="Chaudhuri R.R."/>
            <person name="La Ragione R."/>
            <person name="Hildebrand F."/>
            <person name="Pallen M.J."/>
        </authorList>
    </citation>
    <scope>NUCLEOTIDE SEQUENCE</scope>
    <source>
        <strain evidence="3">Gambia2-208</strain>
    </source>
</reference>
<dbReference type="SMART" id="SM00422">
    <property type="entry name" value="HTH_MERR"/>
    <property type="match status" value="1"/>
</dbReference>
<reference evidence="3" key="2">
    <citation type="submission" date="2021-04" db="EMBL/GenBank/DDBJ databases">
        <authorList>
            <person name="Gilroy R."/>
        </authorList>
    </citation>
    <scope>NUCLEOTIDE SEQUENCE</scope>
    <source>
        <strain evidence="3">Gambia2-208</strain>
    </source>
</reference>
<dbReference type="GO" id="GO:0003700">
    <property type="term" value="F:DNA-binding transcription factor activity"/>
    <property type="evidence" value="ECO:0007669"/>
    <property type="project" value="InterPro"/>
</dbReference>
<dbReference type="Pfam" id="PF13411">
    <property type="entry name" value="MerR_1"/>
    <property type="match status" value="1"/>
</dbReference>
<organism evidence="3 4">
    <name type="scientific">Candidatus Bacteroides pullicola</name>
    <dbReference type="NCBI Taxonomy" id="2838475"/>
    <lineage>
        <taxon>Bacteria</taxon>
        <taxon>Pseudomonadati</taxon>
        <taxon>Bacteroidota</taxon>
        <taxon>Bacteroidia</taxon>
        <taxon>Bacteroidales</taxon>
        <taxon>Bacteroidaceae</taxon>
        <taxon>Bacteroides</taxon>
    </lineage>
</organism>
<dbReference type="Proteomes" id="UP000886851">
    <property type="component" value="Unassembled WGS sequence"/>
</dbReference>
<proteinExistence type="predicted"/>
<dbReference type="PANTHER" id="PTHR30204:SF15">
    <property type="entry name" value="BLL5018 PROTEIN"/>
    <property type="match status" value="1"/>
</dbReference>
<dbReference type="CDD" id="cd04765">
    <property type="entry name" value="HTH_MlrA-like_sg2"/>
    <property type="match status" value="1"/>
</dbReference>
<sequence>MLNKDKNLKLYYSISEVAQMLGVNESLLRYWEDEFPQQLKPKRAGRGVRQYNAEDIESLKLIYHLVKERGMTLQGARQRLKDNREGTLRNFEAVERLKAIREELVSMRDALGAFTYDDVEALRQNIEAAQEKTSADPEESAPLTNN</sequence>
<evidence type="ECO:0000256" key="1">
    <source>
        <dbReference type="ARBA" id="ARBA00023125"/>
    </source>
</evidence>
<dbReference type="InterPro" id="IPR047057">
    <property type="entry name" value="MerR_fam"/>
</dbReference>
<dbReference type="PROSITE" id="PS50937">
    <property type="entry name" value="HTH_MERR_2"/>
    <property type="match status" value="1"/>
</dbReference>
<dbReference type="InterPro" id="IPR009061">
    <property type="entry name" value="DNA-bd_dom_put_sf"/>
</dbReference>
<dbReference type="Gene3D" id="1.10.1660.10">
    <property type="match status" value="1"/>
</dbReference>
<evidence type="ECO:0000259" key="2">
    <source>
        <dbReference type="PROSITE" id="PS50937"/>
    </source>
</evidence>
<dbReference type="EMBL" id="DXCV01000033">
    <property type="protein sequence ID" value="HIY87911.1"/>
    <property type="molecule type" value="Genomic_DNA"/>
</dbReference>
<dbReference type="InterPro" id="IPR000551">
    <property type="entry name" value="MerR-type_HTH_dom"/>
</dbReference>
<dbReference type="SUPFAM" id="SSF46955">
    <property type="entry name" value="Putative DNA-binding domain"/>
    <property type="match status" value="1"/>
</dbReference>
<protein>
    <submittedName>
        <fullName evidence="3">MerR family transcriptional regulator</fullName>
    </submittedName>
</protein>
<gene>
    <name evidence="3" type="ORF">H9824_04285</name>
</gene>